<dbReference type="Pfam" id="PF00550">
    <property type="entry name" value="PP-binding"/>
    <property type="match status" value="1"/>
</dbReference>
<keyword evidence="5" id="KW-1185">Reference proteome</keyword>
<name>A0ABW1GM81_9ACTN</name>
<dbReference type="EMBL" id="JBHSPU010000014">
    <property type="protein sequence ID" value="MFC5914539.1"/>
    <property type="molecule type" value="Genomic_DNA"/>
</dbReference>
<sequence length="98" mass="10233">MTSALPPSGATSELTSLVRTAWTEGLGHDEFHDDENFFLVGGHSMCALRIVRALKQELGIALTARQFFAHPTVAGLAAFLAETVPASGDVVAHAEAGA</sequence>
<comment type="caution">
    <text evidence="4">The sequence shown here is derived from an EMBL/GenBank/DDBJ whole genome shotgun (WGS) entry which is preliminary data.</text>
</comment>
<dbReference type="PANTHER" id="PTHR45527:SF1">
    <property type="entry name" value="FATTY ACID SYNTHASE"/>
    <property type="match status" value="1"/>
</dbReference>
<dbReference type="InterPro" id="IPR009081">
    <property type="entry name" value="PP-bd_ACP"/>
</dbReference>
<dbReference type="PROSITE" id="PS50075">
    <property type="entry name" value="CARRIER"/>
    <property type="match status" value="1"/>
</dbReference>
<feature type="domain" description="Carrier" evidence="3">
    <location>
        <begin position="9"/>
        <end position="84"/>
    </location>
</feature>
<gene>
    <name evidence="4" type="ORF">ACFP1B_14010</name>
</gene>
<dbReference type="Gene3D" id="1.10.1200.10">
    <property type="entry name" value="ACP-like"/>
    <property type="match status" value="1"/>
</dbReference>
<accession>A0ABW1GM81</accession>
<dbReference type="PANTHER" id="PTHR45527">
    <property type="entry name" value="NONRIBOSOMAL PEPTIDE SYNTHETASE"/>
    <property type="match status" value="1"/>
</dbReference>
<dbReference type="Proteomes" id="UP001596200">
    <property type="component" value="Unassembled WGS sequence"/>
</dbReference>
<dbReference type="SMART" id="SM00823">
    <property type="entry name" value="PKS_PP"/>
    <property type="match status" value="1"/>
</dbReference>
<evidence type="ECO:0000256" key="1">
    <source>
        <dbReference type="ARBA" id="ARBA00022450"/>
    </source>
</evidence>
<dbReference type="SUPFAM" id="SSF47336">
    <property type="entry name" value="ACP-like"/>
    <property type="match status" value="1"/>
</dbReference>
<keyword evidence="2" id="KW-0597">Phosphoprotein</keyword>
<organism evidence="4 5">
    <name type="scientific">Streptomyces pulveraceus</name>
    <dbReference type="NCBI Taxonomy" id="68258"/>
    <lineage>
        <taxon>Bacteria</taxon>
        <taxon>Bacillati</taxon>
        <taxon>Actinomycetota</taxon>
        <taxon>Actinomycetes</taxon>
        <taxon>Kitasatosporales</taxon>
        <taxon>Streptomycetaceae</taxon>
        <taxon>Streptomyces</taxon>
    </lineage>
</organism>
<evidence type="ECO:0000313" key="5">
    <source>
        <dbReference type="Proteomes" id="UP001596200"/>
    </source>
</evidence>
<keyword evidence="1" id="KW-0596">Phosphopantetheine</keyword>
<evidence type="ECO:0000259" key="3">
    <source>
        <dbReference type="PROSITE" id="PS50075"/>
    </source>
</evidence>
<reference evidence="5" key="1">
    <citation type="journal article" date="2019" name="Int. J. Syst. Evol. Microbiol.">
        <title>The Global Catalogue of Microorganisms (GCM) 10K type strain sequencing project: providing services to taxonomists for standard genome sequencing and annotation.</title>
        <authorList>
            <consortium name="The Broad Institute Genomics Platform"/>
            <consortium name="The Broad Institute Genome Sequencing Center for Infectious Disease"/>
            <person name="Wu L."/>
            <person name="Ma J."/>
        </authorList>
    </citation>
    <scope>NUCLEOTIDE SEQUENCE [LARGE SCALE GENOMIC DNA]</scope>
    <source>
        <strain evidence="5">JCM 4147</strain>
    </source>
</reference>
<protein>
    <submittedName>
        <fullName evidence="4">Phosphopantetheine-binding protein</fullName>
    </submittedName>
</protein>
<dbReference type="InterPro" id="IPR036736">
    <property type="entry name" value="ACP-like_sf"/>
</dbReference>
<dbReference type="RefSeq" id="WP_344511490.1">
    <property type="nucleotide sequence ID" value="NZ_BAAATU010000020.1"/>
</dbReference>
<evidence type="ECO:0000256" key="2">
    <source>
        <dbReference type="ARBA" id="ARBA00022553"/>
    </source>
</evidence>
<dbReference type="InterPro" id="IPR020806">
    <property type="entry name" value="PKS_PP-bd"/>
</dbReference>
<evidence type="ECO:0000313" key="4">
    <source>
        <dbReference type="EMBL" id="MFC5914539.1"/>
    </source>
</evidence>
<proteinExistence type="predicted"/>